<organism evidence="3">
    <name type="scientific">Cryptosporidium canis</name>
    <dbReference type="NCBI Taxonomy" id="195482"/>
    <lineage>
        <taxon>Eukaryota</taxon>
        <taxon>Sar</taxon>
        <taxon>Alveolata</taxon>
        <taxon>Apicomplexa</taxon>
        <taxon>Conoidasida</taxon>
        <taxon>Coccidia</taxon>
        <taxon>Eucoccidiorida</taxon>
        <taxon>Eimeriorina</taxon>
        <taxon>Cryptosporidiidae</taxon>
        <taxon>Cryptosporidium</taxon>
    </lineage>
</organism>
<accession>A0A9D5HV78</accession>
<dbReference type="GO" id="GO:0008270">
    <property type="term" value="F:zinc ion binding"/>
    <property type="evidence" value="ECO:0007669"/>
    <property type="project" value="UniProtKB-KW"/>
</dbReference>
<dbReference type="Gene3D" id="3.30.40.10">
    <property type="entry name" value="Zinc/RING finger domain, C3HC4 (zinc finger)"/>
    <property type="match status" value="1"/>
</dbReference>
<dbReference type="AlphaFoldDB" id="A0A9D5HV78"/>
<evidence type="ECO:0000256" key="1">
    <source>
        <dbReference type="PROSITE-ProRule" id="PRU00175"/>
    </source>
</evidence>
<dbReference type="GO" id="GO:0006281">
    <property type="term" value="P:DNA repair"/>
    <property type="evidence" value="ECO:0007669"/>
    <property type="project" value="TreeGrafter"/>
</dbReference>
<comment type="caution">
    <text evidence="3">The sequence shown here is derived from an EMBL/GenBank/DDBJ whole genome shotgun (WGS) entry which is preliminary data.</text>
</comment>
<keyword evidence="1" id="KW-0863">Zinc-finger</keyword>
<dbReference type="PROSITE" id="PS50089">
    <property type="entry name" value="ZF_RING_2"/>
    <property type="match status" value="1"/>
</dbReference>
<evidence type="ECO:0000313" key="3">
    <source>
        <dbReference type="EMBL" id="KAJ1608993.1"/>
    </source>
</evidence>
<dbReference type="InterPro" id="IPR015877">
    <property type="entry name" value="MAT1_centre"/>
</dbReference>
<dbReference type="GO" id="GO:0006357">
    <property type="term" value="P:regulation of transcription by RNA polymerase II"/>
    <property type="evidence" value="ECO:0007669"/>
    <property type="project" value="TreeGrafter"/>
</dbReference>
<dbReference type="SUPFAM" id="SSF57850">
    <property type="entry name" value="RING/U-box"/>
    <property type="match status" value="1"/>
</dbReference>
<proteinExistence type="predicted"/>
<dbReference type="OrthoDB" id="5963at2759"/>
<keyword evidence="1" id="KW-0862">Zinc</keyword>
<dbReference type="PANTHER" id="PTHR12683">
    <property type="entry name" value="CDK-ACTIVATING KINASE ASSEMBLY FACTOR MAT1"/>
    <property type="match status" value="1"/>
</dbReference>
<dbReference type="EMBL" id="JAPCXC010000038">
    <property type="protein sequence ID" value="KAJ1608993.1"/>
    <property type="molecule type" value="Genomic_DNA"/>
</dbReference>
<feature type="domain" description="RING-type" evidence="2">
    <location>
        <begin position="15"/>
        <end position="70"/>
    </location>
</feature>
<dbReference type="InterPro" id="IPR013083">
    <property type="entry name" value="Znf_RING/FYVE/PHD"/>
</dbReference>
<name>A0A9D5HV78_9CRYT</name>
<dbReference type="GO" id="GO:0005675">
    <property type="term" value="C:transcription factor TFIIH holo complex"/>
    <property type="evidence" value="ECO:0007669"/>
    <property type="project" value="TreeGrafter"/>
</dbReference>
<dbReference type="InterPro" id="IPR001841">
    <property type="entry name" value="Znf_RING"/>
</dbReference>
<dbReference type="Proteomes" id="UP001067231">
    <property type="component" value="Unassembled WGS sequence"/>
</dbReference>
<gene>
    <name evidence="3" type="ORF">OJ253_1707</name>
</gene>
<dbReference type="PANTHER" id="PTHR12683:SF13">
    <property type="entry name" value="CDK-ACTIVATING KINASE ASSEMBLY FACTOR MAT1"/>
    <property type="match status" value="1"/>
</dbReference>
<sequence length="298" mass="34286">MSVSILDDDKKQYSCPLCMTVTYYKNDIKMYYGDPCGHKFCSECSTKASNNKKSTSSILRGSNQVCPICQSFVKYIPDFEFGETDFIRSEGQARKQVYSILNESRKDFKDTPCYDNFLERREDLIYKLIYGSDSEKKSTEEFLNQHSKENQVAILDRKTRDETLWRNDILDIVQKEGTFYEQLNQLSQNTSIDHIQIVHPLQNEYPELFQNFSNNNSINQGISKNPVTLLGSNIPNPIDKNITSKDRLINNTKKAGSASLSIESRQRAGGFTENVVWNLCKNELFFGFYGFCRKESSG</sequence>
<keyword evidence="1" id="KW-0479">Metal-binding</keyword>
<dbReference type="CDD" id="cd16449">
    <property type="entry name" value="RING-HC"/>
    <property type="match status" value="1"/>
</dbReference>
<dbReference type="Pfam" id="PF06391">
    <property type="entry name" value="MAT1"/>
    <property type="match status" value="1"/>
</dbReference>
<evidence type="ECO:0000259" key="2">
    <source>
        <dbReference type="PROSITE" id="PS50089"/>
    </source>
</evidence>
<reference evidence="3" key="1">
    <citation type="submission" date="2022-10" db="EMBL/GenBank/DDBJ databases">
        <title>Adaptive evolution leads to modifications in subtelomeric GC content in a zoonotic Cryptosporidium species.</title>
        <authorList>
            <person name="Li J."/>
            <person name="Feng Y."/>
            <person name="Xiao L."/>
        </authorList>
    </citation>
    <scope>NUCLEOTIDE SEQUENCE</scope>
    <source>
        <strain evidence="3">33844</strain>
    </source>
</reference>
<protein>
    <submittedName>
        <fullName evidence="3">Ring domain-containing protein</fullName>
    </submittedName>
</protein>
<dbReference type="SMART" id="SM00184">
    <property type="entry name" value="RING"/>
    <property type="match status" value="1"/>
</dbReference>